<dbReference type="AlphaFoldDB" id="A0A2A9UPA1"/>
<keyword evidence="1" id="KW-0812">Transmembrane</keyword>
<reference evidence="2 3" key="1">
    <citation type="submission" date="2017-09" db="EMBL/GenBank/DDBJ databases">
        <title>Large-scale bioinformatics analysis of Bacillus genomes uncovers conserved roles of natural products in bacterial physiology.</title>
        <authorList>
            <consortium name="Agbiome Team Llc"/>
            <person name="Bleich R.M."/>
            <person name="Grubbs K.J."/>
            <person name="Santa Maria K.C."/>
            <person name="Allen S.E."/>
            <person name="Farag S."/>
            <person name="Shank E.A."/>
            <person name="Bowers A."/>
        </authorList>
    </citation>
    <scope>NUCLEOTIDE SEQUENCE [LARGE SCALE GENOMIC DNA]</scope>
    <source>
        <strain evidence="2 3">AFS010695</strain>
    </source>
</reference>
<evidence type="ECO:0000313" key="3">
    <source>
        <dbReference type="Proteomes" id="UP000220635"/>
    </source>
</evidence>
<gene>
    <name evidence="2" type="ORF">CN425_19690</name>
</gene>
<keyword evidence="1" id="KW-1133">Transmembrane helix</keyword>
<dbReference type="EMBL" id="NTWE01000037">
    <property type="protein sequence ID" value="PEV99007.1"/>
    <property type="molecule type" value="Genomic_DNA"/>
</dbReference>
<dbReference type="Proteomes" id="UP000220635">
    <property type="component" value="Unassembled WGS sequence"/>
</dbReference>
<comment type="caution">
    <text evidence="2">The sequence shown here is derived from an EMBL/GenBank/DDBJ whole genome shotgun (WGS) entry which is preliminary data.</text>
</comment>
<evidence type="ECO:0000313" key="2">
    <source>
        <dbReference type="EMBL" id="PEV99007.1"/>
    </source>
</evidence>
<protein>
    <submittedName>
        <fullName evidence="2">Uncharacterized protein</fullName>
    </submittedName>
</protein>
<evidence type="ECO:0000256" key="1">
    <source>
        <dbReference type="SAM" id="Phobius"/>
    </source>
</evidence>
<keyword evidence="1" id="KW-0472">Membrane</keyword>
<name>A0A2A9UPA1_BACCE</name>
<feature type="transmembrane region" description="Helical" evidence="1">
    <location>
        <begin position="13"/>
        <end position="31"/>
    </location>
</feature>
<proteinExistence type="predicted"/>
<accession>A0A2A9UPA1</accession>
<sequence>MCKLMSLSYYFNILGGGFVVLGGLMLMGMIFKQQHMLFRYFELSILTQLNYNDNRINMGGNQY</sequence>
<organism evidence="2 3">
    <name type="scientific">Bacillus cereus</name>
    <dbReference type="NCBI Taxonomy" id="1396"/>
    <lineage>
        <taxon>Bacteria</taxon>
        <taxon>Bacillati</taxon>
        <taxon>Bacillota</taxon>
        <taxon>Bacilli</taxon>
        <taxon>Bacillales</taxon>
        <taxon>Bacillaceae</taxon>
        <taxon>Bacillus</taxon>
        <taxon>Bacillus cereus group</taxon>
    </lineage>
</organism>